<keyword evidence="3" id="KW-0949">S-adenosyl-L-methionine</keyword>
<name>A0A8H5MGV7_9AGAR</name>
<gene>
    <name evidence="5" type="ORF">D9757_000235</name>
</gene>
<evidence type="ECO:0000256" key="2">
    <source>
        <dbReference type="ARBA" id="ARBA00022679"/>
    </source>
</evidence>
<dbReference type="PANTHER" id="PTHR21008">
    <property type="entry name" value="S-ADENOSYLMETHIONINE SENSOR UPSTREAM OF MTORC1-RELATED"/>
    <property type="match status" value="1"/>
</dbReference>
<dbReference type="AlphaFoldDB" id="A0A8H5MGV7"/>
<organism evidence="5 6">
    <name type="scientific">Collybiopsis confluens</name>
    <dbReference type="NCBI Taxonomy" id="2823264"/>
    <lineage>
        <taxon>Eukaryota</taxon>
        <taxon>Fungi</taxon>
        <taxon>Dikarya</taxon>
        <taxon>Basidiomycota</taxon>
        <taxon>Agaricomycotina</taxon>
        <taxon>Agaricomycetes</taxon>
        <taxon>Agaricomycetidae</taxon>
        <taxon>Agaricales</taxon>
        <taxon>Marasmiineae</taxon>
        <taxon>Omphalotaceae</taxon>
        <taxon>Collybiopsis</taxon>
    </lineage>
</organism>
<dbReference type="InterPro" id="IPR021867">
    <property type="entry name" value="Bmt2/SAMTOR"/>
</dbReference>
<evidence type="ECO:0000313" key="6">
    <source>
        <dbReference type="Proteomes" id="UP000518752"/>
    </source>
</evidence>
<dbReference type="GO" id="GO:0016433">
    <property type="term" value="F:rRNA (adenine) methyltransferase activity"/>
    <property type="evidence" value="ECO:0007669"/>
    <property type="project" value="TreeGrafter"/>
</dbReference>
<sequence>MPKARKRKLPITDTDPVPVASSSKPESSRAVIRRFHVLLKRQVQLQKSTQTDVSKKTELDRVEEEIEQLGGLENYQRMSTIGQGSDRGGGSQKVLVNWLKEKRMHRTESKLRLLEVGALKPDNYKSYSDWMQVTPIDLNSRHPSILEQDFLLLDKTENLEAWDIISLSLVLNFVPEPTDRGNSEI</sequence>
<dbReference type="OrthoDB" id="5954793at2759"/>
<dbReference type="GO" id="GO:0005730">
    <property type="term" value="C:nucleolus"/>
    <property type="evidence" value="ECO:0007669"/>
    <property type="project" value="TreeGrafter"/>
</dbReference>
<accession>A0A8H5MGV7</accession>
<evidence type="ECO:0000313" key="5">
    <source>
        <dbReference type="EMBL" id="KAF5393563.1"/>
    </source>
</evidence>
<protein>
    <recommendedName>
        <fullName evidence="7">25S rRNA adenine-N(1) methyltransferase</fullName>
    </recommendedName>
</protein>
<comment type="caution">
    <text evidence="5">The sequence shown here is derived from an EMBL/GenBank/DDBJ whole genome shotgun (WGS) entry which is preliminary data.</text>
</comment>
<dbReference type="Pfam" id="PF11968">
    <property type="entry name" value="Bmt2"/>
    <property type="match status" value="1"/>
</dbReference>
<keyword evidence="2" id="KW-0808">Transferase</keyword>
<keyword evidence="6" id="KW-1185">Reference proteome</keyword>
<evidence type="ECO:0000256" key="1">
    <source>
        <dbReference type="ARBA" id="ARBA00022603"/>
    </source>
</evidence>
<proteinExistence type="predicted"/>
<dbReference type="Proteomes" id="UP000518752">
    <property type="component" value="Unassembled WGS sequence"/>
</dbReference>
<keyword evidence="1" id="KW-0489">Methyltransferase</keyword>
<reference evidence="5 6" key="1">
    <citation type="journal article" date="2020" name="ISME J.">
        <title>Uncovering the hidden diversity of litter-decomposition mechanisms in mushroom-forming fungi.</title>
        <authorList>
            <person name="Floudas D."/>
            <person name="Bentzer J."/>
            <person name="Ahren D."/>
            <person name="Johansson T."/>
            <person name="Persson P."/>
            <person name="Tunlid A."/>
        </authorList>
    </citation>
    <scope>NUCLEOTIDE SEQUENCE [LARGE SCALE GENOMIC DNA]</scope>
    <source>
        <strain evidence="5 6">CBS 406.79</strain>
    </source>
</reference>
<evidence type="ECO:0000256" key="3">
    <source>
        <dbReference type="ARBA" id="ARBA00022691"/>
    </source>
</evidence>
<evidence type="ECO:0008006" key="7">
    <source>
        <dbReference type="Google" id="ProtNLM"/>
    </source>
</evidence>
<evidence type="ECO:0000256" key="4">
    <source>
        <dbReference type="SAM" id="MobiDB-lite"/>
    </source>
</evidence>
<dbReference type="EMBL" id="JAACJN010000001">
    <property type="protein sequence ID" value="KAF5393563.1"/>
    <property type="molecule type" value="Genomic_DNA"/>
</dbReference>
<feature type="region of interest" description="Disordered" evidence="4">
    <location>
        <begin position="1"/>
        <end position="27"/>
    </location>
</feature>
<dbReference type="PANTHER" id="PTHR21008:SF1">
    <property type="entry name" value="25S RRNA (ADENINE(2142)-N(1))-METHYLTRANSFERASE"/>
    <property type="match status" value="1"/>
</dbReference>